<evidence type="ECO:0000259" key="1">
    <source>
        <dbReference type="Pfam" id="PF18765"/>
    </source>
</evidence>
<gene>
    <name evidence="2" type="ORF">DMP10_01740</name>
</gene>
<feature type="domain" description="Polymerase beta nucleotidyltransferase" evidence="1">
    <location>
        <begin position="22"/>
        <end position="99"/>
    </location>
</feature>
<evidence type="ECO:0000313" key="3">
    <source>
        <dbReference type="Proteomes" id="UP000278327"/>
    </source>
</evidence>
<protein>
    <submittedName>
        <fullName evidence="2">Nucleotidyltransferase domain-containing protein</fullName>
    </submittedName>
</protein>
<comment type="caution">
    <text evidence="2">The sequence shown here is derived from an EMBL/GenBank/DDBJ whole genome shotgun (WGS) entry which is preliminary data.</text>
</comment>
<dbReference type="InterPro" id="IPR041633">
    <property type="entry name" value="Polbeta"/>
</dbReference>
<dbReference type="AlphaFoldDB" id="A0A3N0AXT9"/>
<reference evidence="2 3" key="1">
    <citation type="journal article" date="2019" name="Microbiol. Resour. Announc.">
        <title>Draft Genome Sequences of Type Strains of Gordonibacter faecihominis, Paraeggerthella hongkongensis, Parvibacter caecicola,Slackia equolifaciens, Slackia faecicanis, and Slackia isoflavoniconvertens.</title>
        <authorList>
            <person name="Danylec N."/>
            <person name="Stoll D.A."/>
            <person name="Dotsch A."/>
            <person name="Huch M."/>
        </authorList>
    </citation>
    <scope>NUCLEOTIDE SEQUENCE [LARGE SCALE GENOMIC DNA]</scope>
    <source>
        <strain evidence="2 3">DSM 18785</strain>
    </source>
</reference>
<evidence type="ECO:0000313" key="2">
    <source>
        <dbReference type="EMBL" id="RNL39677.1"/>
    </source>
</evidence>
<dbReference type="InterPro" id="IPR043519">
    <property type="entry name" value="NT_sf"/>
</dbReference>
<name>A0A3N0AXT9_9ACTN</name>
<accession>A0A3N0AXT9</accession>
<dbReference type="GO" id="GO:0016740">
    <property type="term" value="F:transferase activity"/>
    <property type="evidence" value="ECO:0007669"/>
    <property type="project" value="UniProtKB-KW"/>
</dbReference>
<dbReference type="CDD" id="cd05403">
    <property type="entry name" value="NT_KNTase_like"/>
    <property type="match status" value="1"/>
</dbReference>
<dbReference type="Gene3D" id="3.30.460.10">
    <property type="entry name" value="Beta Polymerase, domain 2"/>
    <property type="match status" value="1"/>
</dbReference>
<sequence>MLLMVDTGIKENVLESIRAVARRCGVSRVVLFGSRARGEHRPKSDVDLAVFGGDQVRFTLDVEEEAPTLLSFDFVNMDGPVSQELEARVAQEGVVLYEEVR</sequence>
<dbReference type="SUPFAM" id="SSF81301">
    <property type="entry name" value="Nucleotidyltransferase"/>
    <property type="match status" value="1"/>
</dbReference>
<organism evidence="2 3">
    <name type="scientific">Adlercreutzia equolifaciens subsp. celatus DSM 18785</name>
    <dbReference type="NCBI Taxonomy" id="1121021"/>
    <lineage>
        <taxon>Bacteria</taxon>
        <taxon>Bacillati</taxon>
        <taxon>Actinomycetota</taxon>
        <taxon>Coriobacteriia</taxon>
        <taxon>Eggerthellales</taxon>
        <taxon>Eggerthellaceae</taxon>
        <taxon>Adlercreutzia</taxon>
    </lineage>
</organism>
<dbReference type="EMBL" id="QICA01000002">
    <property type="protein sequence ID" value="RNL39677.1"/>
    <property type="molecule type" value="Genomic_DNA"/>
</dbReference>
<dbReference type="Pfam" id="PF18765">
    <property type="entry name" value="Polbeta"/>
    <property type="match status" value="1"/>
</dbReference>
<proteinExistence type="predicted"/>
<keyword evidence="3" id="KW-1185">Reference proteome</keyword>
<keyword evidence="2" id="KW-0808">Transferase</keyword>
<dbReference type="Proteomes" id="UP000278327">
    <property type="component" value="Unassembled WGS sequence"/>
</dbReference>